<evidence type="ECO:0000256" key="3">
    <source>
        <dbReference type="ARBA" id="ARBA00023027"/>
    </source>
</evidence>
<reference evidence="5 6" key="1">
    <citation type="submission" date="2018-06" db="EMBL/GenBank/DDBJ databases">
        <title>Genomic Encyclopedia of Archaeal and Bacterial Type Strains, Phase II (KMG-II): from individual species to whole genera.</title>
        <authorList>
            <person name="Goeker M."/>
        </authorList>
    </citation>
    <scope>NUCLEOTIDE SEQUENCE [LARGE SCALE GENOMIC DNA]</scope>
    <source>
        <strain evidence="5 6">DSM 27372</strain>
    </source>
</reference>
<keyword evidence="6" id="KW-1185">Reference proteome</keyword>
<keyword evidence="2" id="KW-0560">Oxidoreductase</keyword>
<feature type="domain" description="D-isomer specific 2-hydroxyacid dehydrogenase NAD-binding" evidence="4">
    <location>
        <begin position="107"/>
        <end position="286"/>
    </location>
</feature>
<evidence type="ECO:0000256" key="1">
    <source>
        <dbReference type="ARBA" id="ARBA00005854"/>
    </source>
</evidence>
<dbReference type="Proteomes" id="UP000248198">
    <property type="component" value="Unassembled WGS sequence"/>
</dbReference>
<accession>A0A318U983</accession>
<gene>
    <name evidence="5" type="ORF">B0O44_109182</name>
</gene>
<dbReference type="PANTHER" id="PTHR42789">
    <property type="entry name" value="D-ISOMER SPECIFIC 2-HYDROXYACID DEHYDROGENASE FAMILY PROTEIN (AFU_ORTHOLOGUE AFUA_6G10090)"/>
    <property type="match status" value="1"/>
</dbReference>
<dbReference type="InterPro" id="IPR050857">
    <property type="entry name" value="D-2-hydroxyacid_DH"/>
</dbReference>
<dbReference type="PANTHER" id="PTHR42789:SF1">
    <property type="entry name" value="D-ISOMER SPECIFIC 2-HYDROXYACID DEHYDROGENASE FAMILY PROTEIN (AFU_ORTHOLOGUE AFUA_6G10090)"/>
    <property type="match status" value="1"/>
</dbReference>
<dbReference type="Pfam" id="PF02826">
    <property type="entry name" value="2-Hacid_dh_C"/>
    <property type="match status" value="1"/>
</dbReference>
<sequence length="307" mass="33995">MGGKILIVDDLHPVFKEKAAELGYEVNDQPLISRAETLAIISDYTGIAVRTKFRIDQELMDAAPNLKFVARAGAGLDNIDEEYAKNKGIQLINAPEGNRDAVGEHAIGMLLALMNNFRLADGQIRNGVWDREGNRGWELKGKTVGLIGYGFMGQSFAKKISGFEVRTIAYDKYKTGFSDAYATEVSMEEIVRHSDVLSLHIPLTTETRQMVNAEYLLHFKKPIFFINTARGEIVDTKAVLNAIDSKKILAAGLDVLEAEKFPLLGAQSWYKDLIESSRVILSPHVAGWTFDSYRKISEVLAGKLAAL</sequence>
<evidence type="ECO:0000313" key="6">
    <source>
        <dbReference type="Proteomes" id="UP000248198"/>
    </source>
</evidence>
<evidence type="ECO:0000256" key="2">
    <source>
        <dbReference type="ARBA" id="ARBA00023002"/>
    </source>
</evidence>
<dbReference type="InterPro" id="IPR029753">
    <property type="entry name" value="D-isomer_DH_CS"/>
</dbReference>
<proteinExistence type="inferred from homology"/>
<dbReference type="OrthoDB" id="9805416at2"/>
<dbReference type="GO" id="GO:0016616">
    <property type="term" value="F:oxidoreductase activity, acting on the CH-OH group of donors, NAD or NADP as acceptor"/>
    <property type="evidence" value="ECO:0007669"/>
    <property type="project" value="InterPro"/>
</dbReference>
<protein>
    <submittedName>
        <fullName evidence="5">D-3-phosphoglycerate dehydrogenase</fullName>
    </submittedName>
</protein>
<keyword evidence="3" id="KW-0520">NAD</keyword>
<evidence type="ECO:0000313" key="5">
    <source>
        <dbReference type="EMBL" id="PYF70085.1"/>
    </source>
</evidence>
<dbReference type="PROSITE" id="PS00670">
    <property type="entry name" value="D_2_HYDROXYACID_DH_2"/>
    <property type="match status" value="1"/>
</dbReference>
<dbReference type="AlphaFoldDB" id="A0A318U983"/>
<dbReference type="InterPro" id="IPR006140">
    <property type="entry name" value="D-isomer_DH_NAD-bd"/>
</dbReference>
<dbReference type="GO" id="GO:0051287">
    <property type="term" value="F:NAD binding"/>
    <property type="evidence" value="ECO:0007669"/>
    <property type="project" value="InterPro"/>
</dbReference>
<dbReference type="CDD" id="cd12179">
    <property type="entry name" value="2-Hacid_dh_14"/>
    <property type="match status" value="1"/>
</dbReference>
<comment type="similarity">
    <text evidence="1">Belongs to the D-isomer specific 2-hydroxyacid dehydrogenase family.</text>
</comment>
<dbReference type="RefSeq" id="WP_110834259.1">
    <property type="nucleotide sequence ID" value="NZ_QKLU01000009.1"/>
</dbReference>
<dbReference type="Gene3D" id="3.40.50.720">
    <property type="entry name" value="NAD(P)-binding Rossmann-like Domain"/>
    <property type="match status" value="2"/>
</dbReference>
<evidence type="ECO:0000259" key="4">
    <source>
        <dbReference type="Pfam" id="PF02826"/>
    </source>
</evidence>
<dbReference type="InterPro" id="IPR036291">
    <property type="entry name" value="NAD(P)-bd_dom_sf"/>
</dbReference>
<dbReference type="EMBL" id="QKLU01000009">
    <property type="protein sequence ID" value="PYF70085.1"/>
    <property type="molecule type" value="Genomic_DNA"/>
</dbReference>
<dbReference type="SUPFAM" id="SSF52283">
    <property type="entry name" value="Formate/glycerate dehydrogenase catalytic domain-like"/>
    <property type="match status" value="1"/>
</dbReference>
<name>A0A318U983_9SPHI</name>
<comment type="caution">
    <text evidence="5">The sequence shown here is derived from an EMBL/GenBank/DDBJ whole genome shotgun (WGS) entry which is preliminary data.</text>
</comment>
<dbReference type="SUPFAM" id="SSF51735">
    <property type="entry name" value="NAD(P)-binding Rossmann-fold domains"/>
    <property type="match status" value="1"/>
</dbReference>
<organism evidence="5 6">
    <name type="scientific">Pedobacter nutrimenti</name>
    <dbReference type="NCBI Taxonomy" id="1241337"/>
    <lineage>
        <taxon>Bacteria</taxon>
        <taxon>Pseudomonadati</taxon>
        <taxon>Bacteroidota</taxon>
        <taxon>Sphingobacteriia</taxon>
        <taxon>Sphingobacteriales</taxon>
        <taxon>Sphingobacteriaceae</taxon>
        <taxon>Pedobacter</taxon>
    </lineage>
</organism>